<dbReference type="InterPro" id="IPR047596">
    <property type="entry name" value="OMPdecase_bac"/>
</dbReference>
<dbReference type="NCBIfam" id="TIGR01740">
    <property type="entry name" value="pyrF"/>
    <property type="match status" value="1"/>
</dbReference>
<dbReference type="AlphaFoldDB" id="A0A381NIT5"/>
<dbReference type="SMART" id="SM00934">
    <property type="entry name" value="OMPdecase"/>
    <property type="match status" value="1"/>
</dbReference>
<dbReference type="GO" id="GO:0004590">
    <property type="term" value="F:orotidine-5'-phosphate decarboxylase activity"/>
    <property type="evidence" value="ECO:0007669"/>
    <property type="project" value="UniProtKB-EC"/>
</dbReference>
<dbReference type="NCBIfam" id="NF001273">
    <property type="entry name" value="PRK00230.1"/>
    <property type="match status" value="1"/>
</dbReference>
<dbReference type="CDD" id="cd04725">
    <property type="entry name" value="OMP_decarboxylase_like"/>
    <property type="match status" value="1"/>
</dbReference>
<protein>
    <recommendedName>
        <fullName evidence="4">Orotidine 5'-phosphate decarboxylase</fullName>
        <ecNumber evidence="3">4.1.1.23</ecNumber>
    </recommendedName>
    <alternativeName>
        <fullName evidence="8">OMP decarboxylase</fullName>
    </alternativeName>
</protein>
<dbReference type="GO" id="GO:0006207">
    <property type="term" value="P:'de novo' pyrimidine nucleobase biosynthetic process"/>
    <property type="evidence" value="ECO:0007669"/>
    <property type="project" value="InterPro"/>
</dbReference>
<evidence type="ECO:0000256" key="8">
    <source>
        <dbReference type="ARBA" id="ARBA00033428"/>
    </source>
</evidence>
<dbReference type="InterPro" id="IPR001754">
    <property type="entry name" value="OMPdeCOase_dom"/>
</dbReference>
<dbReference type="FunFam" id="3.20.20.70:FF:000015">
    <property type="entry name" value="Orotidine 5'-phosphate decarboxylase"/>
    <property type="match status" value="1"/>
</dbReference>
<dbReference type="EMBL" id="UINC01000389">
    <property type="protein sequence ID" value="SUZ54475.1"/>
    <property type="molecule type" value="Genomic_DNA"/>
</dbReference>
<name>A0A381NIT5_9ZZZZ</name>
<dbReference type="InterPro" id="IPR011060">
    <property type="entry name" value="RibuloseP-bd_barrel"/>
</dbReference>
<dbReference type="PANTHER" id="PTHR32119">
    <property type="entry name" value="OROTIDINE 5'-PHOSPHATE DECARBOXYLASE"/>
    <property type="match status" value="1"/>
</dbReference>
<reference evidence="10" key="1">
    <citation type="submission" date="2018-05" db="EMBL/GenBank/DDBJ databases">
        <authorList>
            <person name="Lanie J.A."/>
            <person name="Ng W.-L."/>
            <person name="Kazmierczak K.M."/>
            <person name="Andrzejewski T.M."/>
            <person name="Davidsen T.M."/>
            <person name="Wayne K.J."/>
            <person name="Tettelin H."/>
            <person name="Glass J.I."/>
            <person name="Rusch D."/>
            <person name="Podicherti R."/>
            <person name="Tsui H.-C.T."/>
            <person name="Winkler M.E."/>
        </authorList>
    </citation>
    <scope>NUCLEOTIDE SEQUENCE</scope>
</reference>
<dbReference type="InterPro" id="IPR013785">
    <property type="entry name" value="Aldolase_TIM"/>
</dbReference>
<dbReference type="InterPro" id="IPR018089">
    <property type="entry name" value="OMPdecase_AS"/>
</dbReference>
<proteinExistence type="inferred from homology"/>
<evidence type="ECO:0000256" key="2">
    <source>
        <dbReference type="ARBA" id="ARBA00011738"/>
    </source>
</evidence>
<evidence type="ECO:0000313" key="10">
    <source>
        <dbReference type="EMBL" id="SUZ54475.1"/>
    </source>
</evidence>
<dbReference type="InterPro" id="IPR014732">
    <property type="entry name" value="OMPdecase"/>
</dbReference>
<comment type="subunit">
    <text evidence="2">Homodimer.</text>
</comment>
<gene>
    <name evidence="10" type="ORF">METZ01_LOCUS7329</name>
</gene>
<feature type="domain" description="Orotidine 5'-phosphate decarboxylase" evidence="9">
    <location>
        <begin position="8"/>
        <end position="228"/>
    </location>
</feature>
<dbReference type="HAMAP" id="MF_01200_B">
    <property type="entry name" value="OMPdecase_type1_B"/>
    <property type="match status" value="1"/>
</dbReference>
<accession>A0A381NIT5</accession>
<evidence type="ECO:0000256" key="6">
    <source>
        <dbReference type="ARBA" id="ARBA00022975"/>
    </source>
</evidence>
<organism evidence="10">
    <name type="scientific">marine metagenome</name>
    <dbReference type="NCBI Taxonomy" id="408172"/>
    <lineage>
        <taxon>unclassified sequences</taxon>
        <taxon>metagenomes</taxon>
        <taxon>ecological metagenomes</taxon>
    </lineage>
</organism>
<evidence type="ECO:0000259" key="9">
    <source>
        <dbReference type="SMART" id="SM00934"/>
    </source>
</evidence>
<sequence>MTQVFSNPIILAIDTNSENEAFDLVNELKENIGAVKLGLEYFHSYGPEGVRKIKNLNIPIFLDLKLHDIPITVKKSIETLIDLEPTILNVHALGGEEMMKVAAQVILDNNCSTKLLAVTILTSMDNSDLNDIGITDGVNEGVKRLSLLAKKSGLNGVVCSSKEISTIRESCGNNFTIIVPGIRPIGVDRDDQKRVMTPREALDLGANFLVIGRPITQAKNPVETTKEIILSIS</sequence>
<dbReference type="Gene3D" id="3.20.20.70">
    <property type="entry name" value="Aldolase class I"/>
    <property type="match status" value="1"/>
</dbReference>
<evidence type="ECO:0000256" key="7">
    <source>
        <dbReference type="ARBA" id="ARBA00023239"/>
    </source>
</evidence>
<dbReference type="GO" id="GO:0005829">
    <property type="term" value="C:cytosol"/>
    <property type="evidence" value="ECO:0007669"/>
    <property type="project" value="TreeGrafter"/>
</dbReference>
<keyword evidence="5" id="KW-0210">Decarboxylase</keyword>
<dbReference type="UniPathway" id="UPA00070">
    <property type="reaction ID" value="UER00120"/>
</dbReference>
<evidence type="ECO:0000256" key="5">
    <source>
        <dbReference type="ARBA" id="ARBA00022793"/>
    </source>
</evidence>
<dbReference type="GO" id="GO:0044205">
    <property type="term" value="P:'de novo' UMP biosynthetic process"/>
    <property type="evidence" value="ECO:0007669"/>
    <property type="project" value="UniProtKB-UniPathway"/>
</dbReference>
<dbReference type="Pfam" id="PF00215">
    <property type="entry name" value="OMPdecase"/>
    <property type="match status" value="1"/>
</dbReference>
<dbReference type="SUPFAM" id="SSF51366">
    <property type="entry name" value="Ribulose-phoshate binding barrel"/>
    <property type="match status" value="1"/>
</dbReference>
<evidence type="ECO:0000256" key="3">
    <source>
        <dbReference type="ARBA" id="ARBA00012321"/>
    </source>
</evidence>
<dbReference type="EC" id="4.1.1.23" evidence="3"/>
<evidence type="ECO:0000256" key="4">
    <source>
        <dbReference type="ARBA" id="ARBA00021923"/>
    </source>
</evidence>
<dbReference type="PANTHER" id="PTHR32119:SF2">
    <property type="entry name" value="OROTIDINE 5'-PHOSPHATE DECARBOXYLASE"/>
    <property type="match status" value="1"/>
</dbReference>
<comment type="pathway">
    <text evidence="1">Pyrimidine metabolism; UMP biosynthesis via de novo pathway; UMP from orotate: step 2/2.</text>
</comment>
<keyword evidence="7" id="KW-0456">Lyase</keyword>
<dbReference type="PROSITE" id="PS00156">
    <property type="entry name" value="OMPDECASE"/>
    <property type="match status" value="1"/>
</dbReference>
<keyword evidence="6" id="KW-0665">Pyrimidine biosynthesis</keyword>
<evidence type="ECO:0000256" key="1">
    <source>
        <dbReference type="ARBA" id="ARBA00004861"/>
    </source>
</evidence>